<gene>
    <name evidence="3" type="ORF">JEODO184_01947</name>
</gene>
<keyword evidence="2" id="KW-0472">Membrane</keyword>
<comment type="caution">
    <text evidence="3">The sequence shown here is derived from an EMBL/GenBank/DDBJ whole genome shotgun (WGS) entry which is preliminary data.</text>
</comment>
<keyword evidence="2" id="KW-0812">Transmembrane</keyword>
<dbReference type="EMBL" id="CAJEWD010000008">
    <property type="protein sequence ID" value="CAD2080496.1"/>
    <property type="molecule type" value="Genomic_DNA"/>
</dbReference>
<reference evidence="3 4" key="1">
    <citation type="submission" date="2020-07" db="EMBL/GenBank/DDBJ databases">
        <authorList>
            <person name="Criscuolo A."/>
        </authorList>
    </citation>
    <scope>NUCLEOTIDE SEQUENCE [LARGE SCALE GENOMIC DNA]</scope>
    <source>
        <strain evidence="3">CIP111649</strain>
    </source>
</reference>
<sequence>MGIFDFLFATALVITAGGVSIPLYAMKRGYGQSDAKLRIKEIEAQRKLEIVRQENFILENKAMELELDKMKKEREERERKALVSKENKRWLIEDNRSEAKHENLN</sequence>
<dbReference type="Proteomes" id="UP000589351">
    <property type="component" value="Unassembled WGS sequence"/>
</dbReference>
<proteinExistence type="predicted"/>
<keyword evidence="1" id="KW-0175">Coiled coil</keyword>
<evidence type="ECO:0000256" key="1">
    <source>
        <dbReference type="SAM" id="Coils"/>
    </source>
</evidence>
<evidence type="ECO:0000313" key="4">
    <source>
        <dbReference type="Proteomes" id="UP000589351"/>
    </source>
</evidence>
<protein>
    <submittedName>
        <fullName evidence="3">Uncharacterized protein</fullName>
    </submittedName>
</protein>
<keyword evidence="4" id="KW-1185">Reference proteome</keyword>
<name>A0A6V7RQF9_9STAP</name>
<evidence type="ECO:0000313" key="3">
    <source>
        <dbReference type="EMBL" id="CAD2080496.1"/>
    </source>
</evidence>
<feature type="transmembrane region" description="Helical" evidence="2">
    <location>
        <begin position="6"/>
        <end position="26"/>
    </location>
</feature>
<evidence type="ECO:0000256" key="2">
    <source>
        <dbReference type="SAM" id="Phobius"/>
    </source>
</evidence>
<dbReference type="AlphaFoldDB" id="A0A6V7RQF9"/>
<dbReference type="RefSeq" id="WP_185126441.1">
    <property type="nucleotide sequence ID" value="NZ_CAJEWD010000008.1"/>
</dbReference>
<keyword evidence="2" id="KW-1133">Transmembrane helix</keyword>
<organism evidence="3 4">
    <name type="scientific">Jeotgalicoccus meleagridis</name>
    <dbReference type="NCBI Taxonomy" id="2759181"/>
    <lineage>
        <taxon>Bacteria</taxon>
        <taxon>Bacillati</taxon>
        <taxon>Bacillota</taxon>
        <taxon>Bacilli</taxon>
        <taxon>Bacillales</taxon>
        <taxon>Staphylococcaceae</taxon>
        <taxon>Jeotgalicoccus</taxon>
    </lineage>
</organism>
<feature type="coiled-coil region" evidence="1">
    <location>
        <begin position="48"/>
        <end position="87"/>
    </location>
</feature>
<accession>A0A6V7RQF9</accession>